<name>A0A4P9ZHL6_9ASCO</name>
<evidence type="ECO:0000313" key="8">
    <source>
        <dbReference type="Proteomes" id="UP000268321"/>
    </source>
</evidence>
<keyword evidence="8" id="KW-1185">Reference proteome</keyword>
<evidence type="ECO:0000256" key="3">
    <source>
        <dbReference type="ARBA" id="ARBA00023034"/>
    </source>
</evidence>
<dbReference type="GO" id="GO:0000139">
    <property type="term" value="C:Golgi membrane"/>
    <property type="evidence" value="ECO:0007669"/>
    <property type="project" value="UniProtKB-SubCell"/>
</dbReference>
<evidence type="ECO:0000259" key="6">
    <source>
        <dbReference type="Pfam" id="PF20649"/>
    </source>
</evidence>
<dbReference type="InterPro" id="IPR049176">
    <property type="entry name" value="COG5_N"/>
</dbReference>
<feature type="domain" description="Conserved oligomeric Golgi complex subunit 5 helical" evidence="6">
    <location>
        <begin position="219"/>
        <end position="407"/>
    </location>
</feature>
<dbReference type="InterPro" id="IPR019465">
    <property type="entry name" value="Cog5"/>
</dbReference>
<dbReference type="PANTHER" id="PTHR13228">
    <property type="entry name" value="CONSERVED OLIGOMERIC GOLGI COMPLEX COMPONENT 5"/>
    <property type="match status" value="1"/>
</dbReference>
<protein>
    <recommendedName>
        <fullName evidence="2">Conserved oligomeric Golgi complex subunit 5</fullName>
    </recommendedName>
</protein>
<keyword evidence="3" id="KW-0333">Golgi apparatus</keyword>
<comment type="subcellular location">
    <subcellularLocation>
        <location evidence="1">Golgi apparatus membrane</location>
        <topology evidence="1">Peripheral membrane protein</topology>
    </subcellularLocation>
</comment>
<dbReference type="GO" id="GO:0006891">
    <property type="term" value="P:intra-Golgi vesicle-mediated transport"/>
    <property type="evidence" value="ECO:0007669"/>
    <property type="project" value="InterPro"/>
</dbReference>
<evidence type="ECO:0000256" key="4">
    <source>
        <dbReference type="ARBA" id="ARBA00023136"/>
    </source>
</evidence>
<accession>A0A4P9ZHL6</accession>
<dbReference type="Proteomes" id="UP000268321">
    <property type="component" value="Unassembled WGS sequence"/>
</dbReference>
<evidence type="ECO:0000313" key="7">
    <source>
        <dbReference type="EMBL" id="RKP31470.1"/>
    </source>
</evidence>
<evidence type="ECO:0000256" key="1">
    <source>
        <dbReference type="ARBA" id="ARBA00004395"/>
    </source>
</evidence>
<organism evidence="7 8">
    <name type="scientific">Metschnikowia bicuspidata</name>
    <dbReference type="NCBI Taxonomy" id="27322"/>
    <lineage>
        <taxon>Eukaryota</taxon>
        <taxon>Fungi</taxon>
        <taxon>Dikarya</taxon>
        <taxon>Ascomycota</taxon>
        <taxon>Saccharomycotina</taxon>
        <taxon>Pichiomycetes</taxon>
        <taxon>Metschnikowiaceae</taxon>
        <taxon>Metschnikowia</taxon>
    </lineage>
</organism>
<dbReference type="InterPro" id="IPR048485">
    <property type="entry name" value="COG5_helical"/>
</dbReference>
<sequence length="455" mass="51242">MRYFFFRLETYFHPPQTDTRALLTTASSTKHIMQQNEHDLAEFKLFTNSKFDPVQVLSRLLQSTNVLDDTELDLETAAKKLHFDAKECTRRIRAITAAHNSELTNNVAVISTYSEHVLQNIVPQANRIETAYQRINNEVVRPYEDATRLQSALKAIHATLALLRGAGIFLLFVRQLQDCEKAHGSSDDPKDALRLAKLIKNFLQIYSHDVLSPHGGPDLTSLEIVRGYQSTVQSKAAKFVSELKTKVVHELGHHTSFNAQKSTLQNNLLALYELDEAQLFVLVEDAIQNSVKVVLVSLLRSLQSQRNLAVNFNDVNLTARSFIASMSGLLDNCTPSSSDQPSAKTLLRRLEDHLGRTEEPSLAGFYWLKMAKLYKKNILAILAKGGPVARNLTNNRLQIVESVQAVFEVPGRDYLVDSLGILSNHQLATAQKELRRNSYCNESTHNKRIHDVQSL</sequence>
<evidence type="ECO:0000256" key="2">
    <source>
        <dbReference type="ARBA" id="ARBA00020974"/>
    </source>
</evidence>
<dbReference type="Pfam" id="PF20649">
    <property type="entry name" value="COG5_C"/>
    <property type="match status" value="1"/>
</dbReference>
<dbReference type="AlphaFoldDB" id="A0A4P9ZHL6"/>
<dbReference type="PANTHER" id="PTHR13228:SF3">
    <property type="entry name" value="CONSERVED OLIGOMERIC GOLGI COMPLEX SUBUNIT 5"/>
    <property type="match status" value="1"/>
</dbReference>
<dbReference type="EMBL" id="ML004441">
    <property type="protein sequence ID" value="RKP31470.1"/>
    <property type="molecule type" value="Genomic_DNA"/>
</dbReference>
<keyword evidence="4" id="KW-0472">Membrane</keyword>
<dbReference type="OrthoDB" id="18786at2759"/>
<feature type="domain" description="Conserved oligomeric Golgi complex subunit 5 N-terminal" evidence="5">
    <location>
        <begin position="46"/>
        <end position="176"/>
    </location>
</feature>
<dbReference type="Pfam" id="PF10392">
    <property type="entry name" value="COG5_N"/>
    <property type="match status" value="1"/>
</dbReference>
<dbReference type="GO" id="GO:0017119">
    <property type="term" value="C:Golgi transport complex"/>
    <property type="evidence" value="ECO:0007669"/>
    <property type="project" value="InterPro"/>
</dbReference>
<proteinExistence type="predicted"/>
<gene>
    <name evidence="7" type="ORF">METBISCDRAFT_22353</name>
</gene>
<evidence type="ECO:0000259" key="5">
    <source>
        <dbReference type="Pfam" id="PF10392"/>
    </source>
</evidence>
<reference evidence="8" key="1">
    <citation type="journal article" date="2018" name="Nat. Microbiol.">
        <title>Leveraging single-cell genomics to expand the fungal tree of life.</title>
        <authorList>
            <person name="Ahrendt S.R."/>
            <person name="Quandt C.A."/>
            <person name="Ciobanu D."/>
            <person name="Clum A."/>
            <person name="Salamov A."/>
            <person name="Andreopoulos B."/>
            <person name="Cheng J.F."/>
            <person name="Woyke T."/>
            <person name="Pelin A."/>
            <person name="Henrissat B."/>
            <person name="Reynolds N.K."/>
            <person name="Benny G.L."/>
            <person name="Smith M.E."/>
            <person name="James T.Y."/>
            <person name="Grigoriev I.V."/>
        </authorList>
    </citation>
    <scope>NUCLEOTIDE SEQUENCE [LARGE SCALE GENOMIC DNA]</scope>
    <source>
        <strain evidence="8">Baker2002</strain>
    </source>
</reference>